<proteinExistence type="predicted"/>
<organism evidence="1 2">
    <name type="scientific">Oryzias latipes</name>
    <name type="common">Japanese rice fish</name>
    <name type="synonym">Japanese killifish</name>
    <dbReference type="NCBI Taxonomy" id="8090"/>
    <lineage>
        <taxon>Eukaryota</taxon>
        <taxon>Metazoa</taxon>
        <taxon>Chordata</taxon>
        <taxon>Craniata</taxon>
        <taxon>Vertebrata</taxon>
        <taxon>Euteleostomi</taxon>
        <taxon>Actinopterygii</taxon>
        <taxon>Neopterygii</taxon>
        <taxon>Teleostei</taxon>
        <taxon>Neoteleostei</taxon>
        <taxon>Acanthomorphata</taxon>
        <taxon>Ovalentaria</taxon>
        <taxon>Atherinomorphae</taxon>
        <taxon>Beloniformes</taxon>
        <taxon>Adrianichthyidae</taxon>
        <taxon>Oryziinae</taxon>
        <taxon>Oryzias</taxon>
    </lineage>
</organism>
<evidence type="ECO:0000313" key="2">
    <source>
        <dbReference type="Proteomes" id="UP000265200"/>
    </source>
</evidence>
<protein>
    <submittedName>
        <fullName evidence="1">Uncharacterized protein</fullName>
    </submittedName>
</protein>
<accession>A0A3P9J3A2</accession>
<reference evidence="1" key="3">
    <citation type="submission" date="2025-08" db="UniProtKB">
        <authorList>
            <consortium name="Ensembl"/>
        </authorList>
    </citation>
    <scope>IDENTIFICATION</scope>
    <source>
        <strain evidence="1">HSOK</strain>
    </source>
</reference>
<name>A0A3P9J3A2_ORYLA</name>
<evidence type="ECO:0000313" key="1">
    <source>
        <dbReference type="Ensembl" id="ENSORLP00015026717.1"/>
    </source>
</evidence>
<dbReference type="Proteomes" id="UP000265200">
    <property type="component" value="Chromosome 19"/>
</dbReference>
<reference evidence="1" key="4">
    <citation type="submission" date="2025-09" db="UniProtKB">
        <authorList>
            <consortium name="Ensembl"/>
        </authorList>
    </citation>
    <scope>IDENTIFICATION</scope>
    <source>
        <strain evidence="1">HSOK</strain>
    </source>
</reference>
<reference evidence="1 2" key="2">
    <citation type="submission" date="2017-04" db="EMBL/GenBank/DDBJ databases">
        <title>CpG methylation of centromeres and impact of large insertions on vertebrate speciation.</title>
        <authorList>
            <person name="Ichikawa K."/>
            <person name="Yoshimura J."/>
            <person name="Morishita S."/>
        </authorList>
    </citation>
    <scope>NUCLEOTIDE SEQUENCE</scope>
    <source>
        <strain evidence="1 2">HSOK</strain>
    </source>
</reference>
<dbReference type="AlphaFoldDB" id="A0A3P9J3A2"/>
<sequence>GVLGLMCGAIFPPNMSAAQTGFQLGTFPSLLRSLMWAELSPRQEVGRRCVQEKPHLCSLRLRWSAYLFPQRSQMYCFPPECTCLWCVRRWLPWLKLLSQRSQAYGFSPVCTRTCSFRLLALLKVLLQELQANGRSVECVRFCSRLKRRPHTSQLCGFSPACVEKLLPQSEHWKGRSPLCVHMWLCMLCLWRKARPQTLQANGFSPVWIRKWDFRLL</sequence>
<reference key="1">
    <citation type="journal article" date="2007" name="Nature">
        <title>The medaka draft genome and insights into vertebrate genome evolution.</title>
        <authorList>
            <person name="Kasahara M."/>
            <person name="Naruse K."/>
            <person name="Sasaki S."/>
            <person name="Nakatani Y."/>
            <person name="Qu W."/>
            <person name="Ahsan B."/>
            <person name="Yamada T."/>
            <person name="Nagayasu Y."/>
            <person name="Doi K."/>
            <person name="Kasai Y."/>
            <person name="Jindo T."/>
            <person name="Kobayashi D."/>
            <person name="Shimada A."/>
            <person name="Toyoda A."/>
            <person name="Kuroki Y."/>
            <person name="Fujiyama A."/>
            <person name="Sasaki T."/>
            <person name="Shimizu A."/>
            <person name="Asakawa S."/>
            <person name="Shimizu N."/>
            <person name="Hashimoto S."/>
            <person name="Yang J."/>
            <person name="Lee Y."/>
            <person name="Matsushima K."/>
            <person name="Sugano S."/>
            <person name="Sakaizumi M."/>
            <person name="Narita T."/>
            <person name="Ohishi K."/>
            <person name="Haga S."/>
            <person name="Ohta F."/>
            <person name="Nomoto H."/>
            <person name="Nogata K."/>
            <person name="Morishita T."/>
            <person name="Endo T."/>
            <person name="Shin-I T."/>
            <person name="Takeda H."/>
            <person name="Morishita S."/>
            <person name="Kohara Y."/>
        </authorList>
    </citation>
    <scope>NUCLEOTIDE SEQUENCE [LARGE SCALE GENOMIC DNA]</scope>
    <source>
        <strain>Hd-rR</strain>
    </source>
</reference>
<dbReference type="Ensembl" id="ENSORLT00015002251.1">
    <property type="protein sequence ID" value="ENSORLP00015026717.1"/>
    <property type="gene ID" value="ENSORLG00015008414.1"/>
</dbReference>